<evidence type="ECO:0000313" key="2">
    <source>
        <dbReference type="EMBL" id="QAV18228.1"/>
    </source>
</evidence>
<sequence length="68" mass="7949">MKIRIDLSVGGENIKEAFLQIEDRKVDHLTEEELLQAVEINIRSWADREIGISWEIVEFPVRPEEEEG</sequence>
<dbReference type="EMBL" id="CP026520">
    <property type="protein sequence ID" value="QAV18228.1"/>
    <property type="molecule type" value="Genomic_DNA"/>
</dbReference>
<organism evidence="2 3">
    <name type="scientific">Paenibacillus chitinolyticus</name>
    <dbReference type="NCBI Taxonomy" id="79263"/>
    <lineage>
        <taxon>Bacteria</taxon>
        <taxon>Bacillati</taxon>
        <taxon>Bacillota</taxon>
        <taxon>Bacilli</taxon>
        <taxon>Bacillales</taxon>
        <taxon>Paenibacillaceae</taxon>
        <taxon>Paenibacillus</taxon>
    </lineage>
</organism>
<evidence type="ECO:0000313" key="1">
    <source>
        <dbReference type="EMBL" id="MCY9594527.1"/>
    </source>
</evidence>
<dbReference type="Proteomes" id="UP001527202">
    <property type="component" value="Unassembled WGS sequence"/>
</dbReference>
<evidence type="ECO:0000313" key="4">
    <source>
        <dbReference type="Proteomes" id="UP001527202"/>
    </source>
</evidence>
<keyword evidence="4" id="KW-1185">Reference proteome</keyword>
<dbReference type="GeneID" id="95375403"/>
<dbReference type="Proteomes" id="UP000288943">
    <property type="component" value="Chromosome"/>
</dbReference>
<dbReference type="RefSeq" id="WP_042228592.1">
    <property type="nucleotide sequence ID" value="NZ_BQWH01000008.1"/>
</dbReference>
<reference evidence="1 4" key="2">
    <citation type="submission" date="2022-05" db="EMBL/GenBank/DDBJ databases">
        <title>Genome Sequencing of Bee-Associated Microbes.</title>
        <authorList>
            <person name="Dunlap C."/>
        </authorList>
    </citation>
    <scope>NUCLEOTIDE SEQUENCE [LARGE SCALE GENOMIC DNA]</scope>
    <source>
        <strain evidence="1 4">NRRL B-23120</strain>
    </source>
</reference>
<proteinExistence type="predicted"/>
<dbReference type="OrthoDB" id="2649859at2"/>
<accession>A0A410WUZ9</accession>
<gene>
    <name evidence="1" type="ORF">M5X16_01875</name>
    <name evidence="2" type="ORF">PC41400_11350</name>
</gene>
<protein>
    <submittedName>
        <fullName evidence="2">Uncharacterized protein</fullName>
    </submittedName>
</protein>
<name>A0A410WUZ9_9BACL</name>
<reference evidence="2 3" key="1">
    <citation type="submission" date="2018-01" db="EMBL/GenBank/DDBJ databases">
        <title>The whole genome sequencing and assembly of Paenibacillus chitinolyticus KCCM 41400 strain.</title>
        <authorList>
            <person name="Kim J.-Y."/>
            <person name="Park M.-K."/>
            <person name="Lee Y.-J."/>
            <person name="Yi H."/>
            <person name="Bahn Y.-S."/>
            <person name="Kim J.F."/>
            <person name="Lee D.-W."/>
        </authorList>
    </citation>
    <scope>NUCLEOTIDE SEQUENCE [LARGE SCALE GENOMIC DNA]</scope>
    <source>
        <strain evidence="2 3">KCCM 41400</strain>
    </source>
</reference>
<dbReference type="EMBL" id="JAMDMJ010000001">
    <property type="protein sequence ID" value="MCY9594527.1"/>
    <property type="molecule type" value="Genomic_DNA"/>
</dbReference>
<evidence type="ECO:0000313" key="3">
    <source>
        <dbReference type="Proteomes" id="UP000288943"/>
    </source>
</evidence>
<dbReference type="KEGG" id="pchi:PC41400_11350"/>
<dbReference type="AlphaFoldDB" id="A0A410WUZ9"/>